<dbReference type="GO" id="GO:0005096">
    <property type="term" value="F:GTPase activator activity"/>
    <property type="evidence" value="ECO:0007669"/>
    <property type="project" value="InterPro"/>
</dbReference>
<evidence type="ECO:0000313" key="3">
    <source>
        <dbReference type="EMBL" id="KAJ3257617.1"/>
    </source>
</evidence>
<gene>
    <name evidence="3" type="primary">TSC2_2</name>
    <name evidence="3" type="ORF">HK103_004389</name>
</gene>
<dbReference type="InterPro" id="IPR024584">
    <property type="entry name" value="Tuberin_N"/>
</dbReference>
<dbReference type="EMBL" id="JADGKB010000036">
    <property type="protein sequence ID" value="KAJ3257617.1"/>
    <property type="molecule type" value="Genomic_DNA"/>
</dbReference>
<evidence type="ECO:0000259" key="1">
    <source>
        <dbReference type="Pfam" id="PF03542"/>
    </source>
</evidence>
<comment type="caution">
    <text evidence="3">The sequence shown here is derived from an EMBL/GenBank/DDBJ whole genome shotgun (WGS) entry which is preliminary data.</text>
</comment>
<keyword evidence="4" id="KW-1185">Reference proteome</keyword>
<dbReference type="GO" id="GO:0005634">
    <property type="term" value="C:nucleus"/>
    <property type="evidence" value="ECO:0007669"/>
    <property type="project" value="InterPro"/>
</dbReference>
<dbReference type="PANTHER" id="PTHR10063">
    <property type="entry name" value="TUBERIN"/>
    <property type="match status" value="1"/>
</dbReference>
<dbReference type="Pfam" id="PF03542">
    <property type="entry name" value="Tuberin"/>
    <property type="match status" value="1"/>
</dbReference>
<feature type="domain" description="Tuberin N-terminal" evidence="2">
    <location>
        <begin position="53"/>
        <end position="348"/>
    </location>
</feature>
<dbReference type="PANTHER" id="PTHR10063:SF11">
    <property type="entry name" value="RHO GTPASE-ACTIVATING PROTEIN CG5521-RELATED"/>
    <property type="match status" value="1"/>
</dbReference>
<evidence type="ECO:0000259" key="2">
    <source>
        <dbReference type="Pfam" id="PF11864"/>
    </source>
</evidence>
<accession>A0AAD5UGL9</accession>
<sequence length="855" mass="97629">MNLRELVQNLDQSTNIAAQSKNLLAITDFIRNNDVPSQQLVSCWNKIVPFTSGQLRPEAYDWIKACILYHYTDCDLLRLDFFKIISSGSSDTIPQRLGLLKDLTKQGRDLRHFEHDIGGLLGRWILGEVNSKKQKDIRVELMQYVTNVIKFSYVYLSADNITQIMNGITLYFELGHLRIHCLALLDTLCRFGNLPSALLPDFLRQLCTSLMDTDCEDAAWNILKNLLVSHSASLTMNLVFEILHQNSKFDVFCVVGALYFLKRTFVEDLYQFHGTALLLNGFAQCVEKKDLHVVSALLETTLSVIYKCEDADKLNLMDWDKVVDIFEGCSWIWPLEKQPSCKIRYQIVNSSPEFNKEMDSKLLWSNTSKYLDYVDNMIEQLYLRHTVPNEVRNNVLGNVLSLSHIDIFKSERLDTILKKIILSINSENSESVLLCIYDWLMKSVCDFRIENIEYVVDVLLRSACNVFCVENQYISPIWVQQSQTIKNIGNPVKLSNNFRPGNLTTNSVVLAIKYLIKIFHLATQKHLNSISISIYTWLCRLASWNSTVHPLARTEAMNFITTVSCNNRNQILYIFDDELSTAPTILSINSRVLGNLGELSYTILPHAESIYSIVAILKYETNTQLLLSTLEKAKTYISNQAICIHNPVPIRILCETVCDLLQKEKAHKNLTDIPVGKKNDIYLSLYQISFTLFLYKGFYSKNLQDGLVYTIFNGLNKPFPISKQCILGLSLAIYELPGSSTKYLGDIIMKISQVTSSNLALPNLEFLASLASHPNLIKNLTVENYRRVFGIALSYLRNANNPYVSTFAYYVTQTWFLSLKLSDRQKFVQKIITSMIANTEAASKQELDESVELVN</sequence>
<dbReference type="Pfam" id="PF11864">
    <property type="entry name" value="DUF3384"/>
    <property type="match status" value="1"/>
</dbReference>
<name>A0AAD5UGL9_9FUNG</name>
<proteinExistence type="predicted"/>
<dbReference type="GO" id="GO:0005737">
    <property type="term" value="C:cytoplasm"/>
    <property type="evidence" value="ECO:0007669"/>
    <property type="project" value="TreeGrafter"/>
</dbReference>
<protein>
    <submittedName>
        <fullName evidence="3">Tuberous sclerosis 2-like protein</fullName>
    </submittedName>
</protein>
<dbReference type="InterPro" id="IPR018515">
    <property type="entry name" value="Tuberin-type_domain"/>
</dbReference>
<feature type="domain" description="Tuberin-type" evidence="1">
    <location>
        <begin position="512"/>
        <end position="821"/>
    </location>
</feature>
<reference evidence="3" key="1">
    <citation type="submission" date="2020-05" db="EMBL/GenBank/DDBJ databases">
        <title>Phylogenomic resolution of chytrid fungi.</title>
        <authorList>
            <person name="Stajich J.E."/>
            <person name="Amses K."/>
            <person name="Simmons R."/>
            <person name="Seto K."/>
            <person name="Myers J."/>
            <person name="Bonds A."/>
            <person name="Quandt C.A."/>
            <person name="Barry K."/>
            <person name="Liu P."/>
            <person name="Grigoriev I."/>
            <person name="Longcore J.E."/>
            <person name="James T.Y."/>
        </authorList>
    </citation>
    <scope>NUCLEOTIDE SEQUENCE</scope>
    <source>
        <strain evidence="3">PLAUS21</strain>
    </source>
</reference>
<dbReference type="AlphaFoldDB" id="A0AAD5UGL9"/>
<dbReference type="InterPro" id="IPR027107">
    <property type="entry name" value="Tuberin/Ral-act_asu"/>
</dbReference>
<dbReference type="Proteomes" id="UP001210925">
    <property type="component" value="Unassembled WGS sequence"/>
</dbReference>
<organism evidence="3 4">
    <name type="scientific">Boothiomyces macroporosus</name>
    <dbReference type="NCBI Taxonomy" id="261099"/>
    <lineage>
        <taxon>Eukaryota</taxon>
        <taxon>Fungi</taxon>
        <taxon>Fungi incertae sedis</taxon>
        <taxon>Chytridiomycota</taxon>
        <taxon>Chytridiomycota incertae sedis</taxon>
        <taxon>Chytridiomycetes</taxon>
        <taxon>Rhizophydiales</taxon>
        <taxon>Terramycetaceae</taxon>
        <taxon>Boothiomyces</taxon>
    </lineage>
</organism>
<evidence type="ECO:0000313" key="4">
    <source>
        <dbReference type="Proteomes" id="UP001210925"/>
    </source>
</evidence>